<dbReference type="InterPro" id="IPR005123">
    <property type="entry name" value="Oxoglu/Fe-dep_dioxygenase_dom"/>
</dbReference>
<dbReference type="OrthoDB" id="406156at2759"/>
<dbReference type="PROSITE" id="PS51471">
    <property type="entry name" value="FE2OG_OXY"/>
    <property type="match status" value="1"/>
</dbReference>
<dbReference type="SUPFAM" id="SSF51197">
    <property type="entry name" value="Clavaminate synthase-like"/>
    <property type="match status" value="1"/>
</dbReference>
<evidence type="ECO:0000259" key="6">
    <source>
        <dbReference type="PROSITE" id="PS51471"/>
    </source>
</evidence>
<keyword evidence="5" id="KW-0560">Oxidoreductase</keyword>
<dbReference type="InterPro" id="IPR044861">
    <property type="entry name" value="IPNS-like_FE2OG_OXY"/>
</dbReference>
<dbReference type="GO" id="GO:0016491">
    <property type="term" value="F:oxidoreductase activity"/>
    <property type="evidence" value="ECO:0007669"/>
    <property type="project" value="UniProtKB-KW"/>
</dbReference>
<comment type="similarity">
    <text evidence="1 5">Belongs to the iron/ascorbate-dependent oxidoreductase family.</text>
</comment>
<name>A0A371FHB2_MUCPR</name>
<evidence type="ECO:0000256" key="2">
    <source>
        <dbReference type="ARBA" id="ARBA00022723"/>
    </source>
</evidence>
<evidence type="ECO:0000256" key="1">
    <source>
        <dbReference type="ARBA" id="ARBA00008056"/>
    </source>
</evidence>
<dbReference type="Proteomes" id="UP000257109">
    <property type="component" value="Unassembled WGS sequence"/>
</dbReference>
<keyword evidence="4 5" id="KW-0408">Iron</keyword>
<accession>A0A371FHB2</accession>
<dbReference type="GO" id="GO:0046872">
    <property type="term" value="F:metal ion binding"/>
    <property type="evidence" value="ECO:0007669"/>
    <property type="project" value="UniProtKB-KW"/>
</dbReference>
<proteinExistence type="inferred from homology"/>
<dbReference type="InterPro" id="IPR026992">
    <property type="entry name" value="DIOX_N"/>
</dbReference>
<dbReference type="AlphaFoldDB" id="A0A371FHB2"/>
<sequence>MDRKLVSGWYNLHSLVPSSYVQPPERRPTNAILASTKLVPVIDLGALDRAHTITNILKSSQDYGFFQVINHGVSKNLVDAKLNIFKEFHAMGEEVKIKESSKDPNGRCKLYTSSGRITKAVAEYWKDTLRHPCHPLEEFIEYWPHKPFGYRFYIGLHNLYVRTCESCEQLRGSVGEITNCFHKNNTLILKGKYTKELRELGLKILELLSEGLGLNPEYFCGGLSENPLLLSHYYPPCPEPSLTLGTSIHKDPKLITILLQEPAVNALQIFKDGEWIGVEPIPNAFVVNIGVMLQIISNGRFVAAEHRVITNSSSARHSVAYFVNPTKESLNRTCKVSPNSNFSSNVQIYDIWRLVGKYFYRRLTICRRIAL</sequence>
<evidence type="ECO:0000256" key="5">
    <source>
        <dbReference type="RuleBase" id="RU003682"/>
    </source>
</evidence>
<feature type="domain" description="Fe2OG dioxygenase" evidence="6">
    <location>
        <begin position="224"/>
        <end position="325"/>
    </location>
</feature>
<dbReference type="Pfam" id="PF03171">
    <property type="entry name" value="2OG-FeII_Oxy"/>
    <property type="match status" value="1"/>
</dbReference>
<evidence type="ECO:0000256" key="3">
    <source>
        <dbReference type="ARBA" id="ARBA00022896"/>
    </source>
</evidence>
<organism evidence="7 8">
    <name type="scientific">Mucuna pruriens</name>
    <name type="common">Velvet bean</name>
    <name type="synonym">Dolichos pruriens</name>
    <dbReference type="NCBI Taxonomy" id="157652"/>
    <lineage>
        <taxon>Eukaryota</taxon>
        <taxon>Viridiplantae</taxon>
        <taxon>Streptophyta</taxon>
        <taxon>Embryophyta</taxon>
        <taxon>Tracheophyta</taxon>
        <taxon>Spermatophyta</taxon>
        <taxon>Magnoliopsida</taxon>
        <taxon>eudicotyledons</taxon>
        <taxon>Gunneridae</taxon>
        <taxon>Pentapetalae</taxon>
        <taxon>rosids</taxon>
        <taxon>fabids</taxon>
        <taxon>Fabales</taxon>
        <taxon>Fabaceae</taxon>
        <taxon>Papilionoideae</taxon>
        <taxon>50 kb inversion clade</taxon>
        <taxon>NPAAA clade</taxon>
        <taxon>indigoferoid/millettioid clade</taxon>
        <taxon>Phaseoleae</taxon>
        <taxon>Mucuna</taxon>
    </lineage>
</organism>
<dbReference type="InterPro" id="IPR050295">
    <property type="entry name" value="Plant_2OG-oxidoreductases"/>
</dbReference>
<dbReference type="STRING" id="157652.A0A371FHB2"/>
<evidence type="ECO:0000256" key="4">
    <source>
        <dbReference type="ARBA" id="ARBA00023004"/>
    </source>
</evidence>
<dbReference type="Gene3D" id="2.60.120.330">
    <property type="entry name" value="B-lactam Antibiotic, Isopenicillin N Synthase, Chain"/>
    <property type="match status" value="1"/>
</dbReference>
<gene>
    <name evidence="7" type="primary">DMR6</name>
    <name evidence="7" type="ORF">CR513_42357</name>
</gene>
<dbReference type="GO" id="GO:0031418">
    <property type="term" value="F:L-ascorbic acid binding"/>
    <property type="evidence" value="ECO:0007669"/>
    <property type="project" value="UniProtKB-KW"/>
</dbReference>
<keyword evidence="8" id="KW-1185">Reference proteome</keyword>
<protein>
    <submittedName>
        <fullName evidence="7">Protein DOWNY MILDEW RESISTANCE 6</fullName>
    </submittedName>
</protein>
<reference evidence="7" key="1">
    <citation type="submission" date="2018-05" db="EMBL/GenBank/DDBJ databases">
        <title>Draft genome of Mucuna pruriens seed.</title>
        <authorList>
            <person name="Nnadi N.E."/>
            <person name="Vos R."/>
            <person name="Hasami M.H."/>
            <person name="Devisetty U.K."/>
            <person name="Aguiy J.C."/>
        </authorList>
    </citation>
    <scope>NUCLEOTIDE SEQUENCE [LARGE SCALE GENOMIC DNA]</scope>
    <source>
        <strain evidence="7">JCA_2017</strain>
    </source>
</reference>
<dbReference type="Pfam" id="PF14226">
    <property type="entry name" value="DIOX_N"/>
    <property type="match status" value="1"/>
</dbReference>
<dbReference type="EMBL" id="QJKJ01009150">
    <property type="protein sequence ID" value="RDX77503.1"/>
    <property type="molecule type" value="Genomic_DNA"/>
</dbReference>
<dbReference type="InterPro" id="IPR027443">
    <property type="entry name" value="IPNS-like_sf"/>
</dbReference>
<dbReference type="PRINTS" id="PR00682">
    <property type="entry name" value="IPNSYNTHASE"/>
</dbReference>
<dbReference type="PANTHER" id="PTHR47991">
    <property type="entry name" value="OXOGLUTARATE/IRON-DEPENDENT DIOXYGENASE"/>
    <property type="match status" value="1"/>
</dbReference>
<evidence type="ECO:0000313" key="8">
    <source>
        <dbReference type="Proteomes" id="UP000257109"/>
    </source>
</evidence>
<feature type="non-terminal residue" evidence="7">
    <location>
        <position position="1"/>
    </location>
</feature>
<evidence type="ECO:0000313" key="7">
    <source>
        <dbReference type="EMBL" id="RDX77503.1"/>
    </source>
</evidence>
<comment type="caution">
    <text evidence="7">The sequence shown here is derived from an EMBL/GenBank/DDBJ whole genome shotgun (WGS) entry which is preliminary data.</text>
</comment>
<keyword evidence="3" id="KW-0847">Vitamin C</keyword>
<keyword evidence="2 5" id="KW-0479">Metal-binding</keyword>